<evidence type="ECO:0000313" key="2">
    <source>
        <dbReference type="Proteomes" id="UP000798662"/>
    </source>
</evidence>
<accession>A0ACC3CJ64</accession>
<protein>
    <submittedName>
        <fullName evidence="1">Uncharacterized protein</fullName>
    </submittedName>
</protein>
<reference evidence="1" key="1">
    <citation type="submission" date="2019-11" db="EMBL/GenBank/DDBJ databases">
        <title>Nori genome reveals adaptations in red seaweeds to the harsh intertidal environment.</title>
        <authorList>
            <person name="Wang D."/>
            <person name="Mao Y."/>
        </authorList>
    </citation>
    <scope>NUCLEOTIDE SEQUENCE</scope>
    <source>
        <tissue evidence="1">Gametophyte</tissue>
    </source>
</reference>
<sequence length="99" mass="10421">MVAMTTVQAVVGAHADKWVVASGATHHLSTEKANFFAMAHADDAITPVSDGKLSAHSRGEATLLAEGAEIMTAISLKNAYRVPGIEDDIICRSSTRGNR</sequence>
<name>A0ACC3CJ64_PYRYE</name>
<dbReference type="Proteomes" id="UP000798662">
    <property type="component" value="Chromosome 3"/>
</dbReference>
<comment type="caution">
    <text evidence="1">The sequence shown here is derived from an EMBL/GenBank/DDBJ whole genome shotgun (WGS) entry which is preliminary data.</text>
</comment>
<evidence type="ECO:0000313" key="1">
    <source>
        <dbReference type="EMBL" id="KAK1870217.1"/>
    </source>
</evidence>
<keyword evidence="2" id="KW-1185">Reference proteome</keyword>
<proteinExistence type="predicted"/>
<organism evidence="1 2">
    <name type="scientific">Pyropia yezoensis</name>
    <name type="common">Susabi-nori</name>
    <name type="synonym">Porphyra yezoensis</name>
    <dbReference type="NCBI Taxonomy" id="2788"/>
    <lineage>
        <taxon>Eukaryota</taxon>
        <taxon>Rhodophyta</taxon>
        <taxon>Bangiophyceae</taxon>
        <taxon>Bangiales</taxon>
        <taxon>Bangiaceae</taxon>
        <taxon>Pyropia</taxon>
    </lineage>
</organism>
<gene>
    <name evidence="1" type="ORF">I4F81_012679</name>
</gene>
<dbReference type="EMBL" id="CM020620">
    <property type="protein sequence ID" value="KAK1870217.1"/>
    <property type="molecule type" value="Genomic_DNA"/>
</dbReference>